<feature type="chain" id="PRO_5010692453" description="SH3 domain-containing protein" evidence="1">
    <location>
        <begin position="24"/>
        <end position="258"/>
    </location>
</feature>
<evidence type="ECO:0000256" key="1">
    <source>
        <dbReference type="SAM" id="SignalP"/>
    </source>
</evidence>
<dbReference type="AlphaFoldDB" id="A0A1W2DPH4"/>
<keyword evidence="1" id="KW-0732">Signal</keyword>
<proteinExistence type="predicted"/>
<dbReference type="EMBL" id="FWYD01000016">
    <property type="protein sequence ID" value="SMC98892.1"/>
    <property type="molecule type" value="Genomic_DNA"/>
</dbReference>
<dbReference type="STRING" id="1387277.SAMN06295998_1169"/>
<name>A0A1W2DPH4_9RHOB</name>
<protein>
    <recommendedName>
        <fullName evidence="4">SH3 domain-containing protein</fullName>
    </recommendedName>
</protein>
<feature type="signal peptide" evidence="1">
    <location>
        <begin position="1"/>
        <end position="23"/>
    </location>
</feature>
<keyword evidence="3" id="KW-1185">Reference proteome</keyword>
<organism evidence="2 3">
    <name type="scientific">Primorskyibacter flagellatus</name>
    <dbReference type="NCBI Taxonomy" id="1387277"/>
    <lineage>
        <taxon>Bacteria</taxon>
        <taxon>Pseudomonadati</taxon>
        <taxon>Pseudomonadota</taxon>
        <taxon>Alphaproteobacteria</taxon>
        <taxon>Rhodobacterales</taxon>
        <taxon>Roseobacteraceae</taxon>
        <taxon>Primorskyibacter</taxon>
    </lineage>
</organism>
<evidence type="ECO:0008006" key="4">
    <source>
        <dbReference type="Google" id="ProtNLM"/>
    </source>
</evidence>
<reference evidence="2 3" key="1">
    <citation type="submission" date="2017-04" db="EMBL/GenBank/DDBJ databases">
        <authorList>
            <person name="Afonso C.L."/>
            <person name="Miller P.J."/>
            <person name="Scott M.A."/>
            <person name="Spackman E."/>
            <person name="Goraichik I."/>
            <person name="Dimitrov K.M."/>
            <person name="Suarez D.L."/>
            <person name="Swayne D.E."/>
        </authorList>
    </citation>
    <scope>NUCLEOTIDE SEQUENCE [LARGE SCALE GENOMIC DNA]</scope>
    <source>
        <strain evidence="2 3">CGMCC 1.12644</strain>
    </source>
</reference>
<accession>A0A1W2DPH4</accession>
<evidence type="ECO:0000313" key="2">
    <source>
        <dbReference type="EMBL" id="SMC98892.1"/>
    </source>
</evidence>
<evidence type="ECO:0000313" key="3">
    <source>
        <dbReference type="Proteomes" id="UP000192330"/>
    </source>
</evidence>
<gene>
    <name evidence="2" type="ORF">SAMN06295998_1169</name>
</gene>
<sequence>MMFCKILSSVTLVLSFAATAAFAQIDGHGPDSWKVTGVAENDVLNARMGPGTMYPVIETFAPDTRALEQLTCVPYYTLRHYSAMTEAQISALPQRWCLMRDSDMTRAGWVAGQFIKPDGEDTTIPSLDMMKKTGDPLLDEAQALVRELYIVFEMGGEPGDNPFFPPTAARYFFADMVPDLSGHGSDVLYDAQDFQGQVTRIAPDDEQPMFRGMITINVDFTNFGQQSRAAFSLRADTSQPGAPFRIFRVEHGDWSFPQ</sequence>
<dbReference type="Proteomes" id="UP000192330">
    <property type="component" value="Unassembled WGS sequence"/>
</dbReference>